<dbReference type="PATRIC" id="fig|937777.3.peg.2492"/>
<dbReference type="Proteomes" id="UP000010467">
    <property type="component" value="Chromosome"/>
</dbReference>
<dbReference type="Pfam" id="PF01564">
    <property type="entry name" value="Spermine_synth"/>
    <property type="match status" value="1"/>
</dbReference>
<dbReference type="Gene3D" id="3.40.50.150">
    <property type="entry name" value="Vaccinia Virus protein VP39"/>
    <property type="match status" value="1"/>
</dbReference>
<organism evidence="2 3">
    <name type="scientific">Deinococcus peraridilitoris (strain DSM 19664 / LMG 22246 / CIP 109416 / KR-200)</name>
    <dbReference type="NCBI Taxonomy" id="937777"/>
    <lineage>
        <taxon>Bacteria</taxon>
        <taxon>Thermotogati</taxon>
        <taxon>Deinococcota</taxon>
        <taxon>Deinococci</taxon>
        <taxon>Deinococcales</taxon>
        <taxon>Deinococcaceae</taxon>
        <taxon>Deinococcus</taxon>
    </lineage>
</organism>
<dbReference type="eggNOG" id="COG2519">
    <property type="taxonomic scope" value="Bacteria"/>
</dbReference>
<dbReference type="GO" id="GO:0006596">
    <property type="term" value="P:polyamine biosynthetic process"/>
    <property type="evidence" value="ECO:0007669"/>
    <property type="project" value="UniProtKB-KW"/>
</dbReference>
<keyword evidence="3" id="KW-1185">Reference proteome</keyword>
<dbReference type="SUPFAM" id="SSF53335">
    <property type="entry name" value="S-adenosyl-L-methionine-dependent methyltransferases"/>
    <property type="match status" value="1"/>
</dbReference>
<dbReference type="AlphaFoldDB" id="L0A279"/>
<gene>
    <name evidence="2" type="ordered locus">Deipe_2485</name>
</gene>
<dbReference type="EMBL" id="CP003382">
    <property type="protein sequence ID" value="AFZ67956.1"/>
    <property type="molecule type" value="Genomic_DNA"/>
</dbReference>
<sequence>MLRALYPDMKHWILLGRTDVPGSVEELRLMQRGEEFSIVLAQGGELMNSRVHASEDALAHLACALIAERAQPRVLIGGLGMGFTLAAALRTLPDTAEVTVAELVSGLVEWNRGPLGACAGHPLLDHRVRLHVGDVGQLLRAQTSAFDAIVLDVDNGPEGLTRPGNDQLYSAAGLRAAAQALRTGGVLAVWSAHRSEVFTRRLRQEGFHVEEHTVRARPGAKGARHTIWLAERRFGAPSRSSTRG</sequence>
<evidence type="ECO:0000313" key="3">
    <source>
        <dbReference type="Proteomes" id="UP000010467"/>
    </source>
</evidence>
<dbReference type="STRING" id="937777.Deipe_2485"/>
<proteinExistence type="predicted"/>
<name>L0A279_DEIPD</name>
<keyword evidence="1" id="KW-0620">Polyamine biosynthesis</keyword>
<accession>L0A279</accession>
<dbReference type="HOGENOM" id="CLU_101666_0_0_0"/>
<protein>
    <submittedName>
        <fullName evidence="2">Spermidine synthase</fullName>
    </submittedName>
</protein>
<evidence type="ECO:0000256" key="1">
    <source>
        <dbReference type="ARBA" id="ARBA00023115"/>
    </source>
</evidence>
<evidence type="ECO:0000313" key="2">
    <source>
        <dbReference type="EMBL" id="AFZ67956.1"/>
    </source>
</evidence>
<dbReference type="PANTHER" id="PTHR43317">
    <property type="entry name" value="THERMOSPERMINE SYNTHASE ACAULIS5"/>
    <property type="match status" value="1"/>
</dbReference>
<reference evidence="3" key="1">
    <citation type="submission" date="2012-03" db="EMBL/GenBank/DDBJ databases">
        <title>Complete sequence of chromosome of Deinococcus peraridilitoris DSM 19664.</title>
        <authorList>
            <person name="Lucas S."/>
            <person name="Copeland A."/>
            <person name="Lapidus A."/>
            <person name="Glavina del Rio T."/>
            <person name="Dalin E."/>
            <person name="Tice H."/>
            <person name="Bruce D."/>
            <person name="Goodwin L."/>
            <person name="Pitluck S."/>
            <person name="Peters L."/>
            <person name="Mikhailova N."/>
            <person name="Lu M."/>
            <person name="Kyrpides N."/>
            <person name="Mavromatis K."/>
            <person name="Ivanova N."/>
            <person name="Brettin T."/>
            <person name="Detter J.C."/>
            <person name="Han C."/>
            <person name="Larimer F."/>
            <person name="Land M."/>
            <person name="Hauser L."/>
            <person name="Markowitz V."/>
            <person name="Cheng J.-F."/>
            <person name="Hugenholtz P."/>
            <person name="Woyke T."/>
            <person name="Wu D."/>
            <person name="Pukall R."/>
            <person name="Steenblock K."/>
            <person name="Brambilla E."/>
            <person name="Klenk H.-P."/>
            <person name="Eisen J.A."/>
        </authorList>
    </citation>
    <scope>NUCLEOTIDE SEQUENCE [LARGE SCALE GENOMIC DNA]</scope>
    <source>
        <strain evidence="3">DSM 19664 / LMG 22246 / CIP 109416 / KR-200</strain>
    </source>
</reference>
<dbReference type="PANTHER" id="PTHR43317:SF3">
    <property type="entry name" value="BLR2883 PROTEIN"/>
    <property type="match status" value="1"/>
</dbReference>
<dbReference type="InterPro" id="IPR029063">
    <property type="entry name" value="SAM-dependent_MTases_sf"/>
</dbReference>
<dbReference type="KEGG" id="dpd:Deipe_2485"/>